<dbReference type="InterPro" id="IPR013632">
    <property type="entry name" value="Rad51_C"/>
</dbReference>
<sequence>MATIECCEFLSNSTKAKLQDAGILYLADLTRLLNFDDNLEEPPPRAQMIDNLKRRVTQRASLHARNAEALPSSGGVICAAPDCTAETHAIAITPIDDVSFFTNEEVDEVFEAVCKVSEYSGDPLRMPGGPEDKDVSSTSADGPSCPSCAFGGADESAATHQAASRIPGCRSLREILTEAKERQLRGQPTHATTFSRELDTLLGGGVPVGGVTEVSGPPGVGKTQLLMQLAVSCASPVEFGGLGGTCLFVDTEGSFVVERLEQMATAAVSLVKRILARDAARHTLHQAARSGDARSERVSRHHCQTLPEELARKRTRSSSRSATARVAHVDLAAPASTSAVVKDAEQLTGKSPRRAPTDGDSSDHVLRSAAETSFLMGNPYPLSNDFTVESVLERVRYVRVTELTELLAFLYSLPLWLDQERTGAVGNDPAAALSSASSTTLGEGEGAPLRMVLIDSIALPFRASDAFEKNASTCADACDSISNGSVSSFSGATGAPHGALSKHGLWQRSRLLYQCSTTLEHLASSYQLSVVVSNHMTTKLLRTLSSGGRASRDSDGSAGPAWQTVLVPALGDAWRHALSTRLLLAFHHYELPSCAFTSDIADAPPGDDKGCQEDIVYSRMATAVPSTAPSPVDRVVQHRVARLLKASGRPRWETCFLITSKGVRDVRKGMVEGWSAQLSTAAD</sequence>
<dbReference type="GO" id="GO:0000707">
    <property type="term" value="P:meiotic DNA recombinase assembly"/>
    <property type="evidence" value="ECO:0007669"/>
    <property type="project" value="TreeGrafter"/>
</dbReference>
<dbReference type="OMA" id="VSCAMPV"/>
<dbReference type="OrthoDB" id="5957327at2759"/>
<accession>A0A0N1PE01</accession>
<dbReference type="Proteomes" id="UP000038009">
    <property type="component" value="Unassembled WGS sequence"/>
</dbReference>
<gene>
    <name evidence="10" type="ORF">ABL78_1017</name>
</gene>
<reference evidence="10 11" key="1">
    <citation type="journal article" date="2015" name="PLoS Pathog.">
        <title>Leptomonas seymouri: Adaptations to the Dixenous Life Cycle Analyzed by Genome Sequencing, Transcriptome Profiling and Co-infection with Leishmania donovani.</title>
        <authorList>
            <person name="Kraeva N."/>
            <person name="Butenko A."/>
            <person name="Hlavacova J."/>
            <person name="Kostygov A."/>
            <person name="Myskova J."/>
            <person name="Grybchuk D."/>
            <person name="Lestinova T."/>
            <person name="Votypka J."/>
            <person name="Volf P."/>
            <person name="Opperdoes F."/>
            <person name="Flegontov P."/>
            <person name="Lukes J."/>
            <person name="Yurchenko V."/>
        </authorList>
    </citation>
    <scope>NUCLEOTIDE SEQUENCE [LARGE SCALE GENOMIC DNA]</scope>
    <source>
        <strain evidence="10 11">ATCC 30220</strain>
    </source>
</reference>
<comment type="caution">
    <text evidence="10">The sequence shown here is derived from an EMBL/GenBank/DDBJ whole genome shotgun (WGS) entry which is preliminary data.</text>
</comment>
<dbReference type="GO" id="GO:0005524">
    <property type="term" value="F:ATP binding"/>
    <property type="evidence" value="ECO:0007669"/>
    <property type="project" value="UniProtKB-KW"/>
</dbReference>
<dbReference type="AlphaFoldDB" id="A0A0N1PE01"/>
<keyword evidence="5" id="KW-0234">DNA repair</keyword>
<dbReference type="GO" id="GO:0007131">
    <property type="term" value="P:reciprocal meiotic recombination"/>
    <property type="evidence" value="ECO:0007669"/>
    <property type="project" value="TreeGrafter"/>
</dbReference>
<dbReference type="GO" id="GO:0000400">
    <property type="term" value="F:four-way junction DNA binding"/>
    <property type="evidence" value="ECO:0007669"/>
    <property type="project" value="TreeGrafter"/>
</dbReference>
<dbReference type="GO" id="GO:0140664">
    <property type="term" value="F:ATP-dependent DNA damage sensor activity"/>
    <property type="evidence" value="ECO:0007669"/>
    <property type="project" value="InterPro"/>
</dbReference>
<dbReference type="InterPro" id="IPR020588">
    <property type="entry name" value="RecA_ATP-bd"/>
</dbReference>
<feature type="region of interest" description="Disordered" evidence="8">
    <location>
        <begin position="286"/>
        <end position="327"/>
    </location>
</feature>
<dbReference type="PANTHER" id="PTHR46239:SF1">
    <property type="entry name" value="DNA REPAIR PROTEIN RAD51 HOMOLOG 3"/>
    <property type="match status" value="1"/>
</dbReference>
<feature type="region of interest" description="Disordered" evidence="8">
    <location>
        <begin position="340"/>
        <end position="363"/>
    </location>
</feature>
<keyword evidence="3" id="KW-0227">DNA damage</keyword>
<dbReference type="PANTHER" id="PTHR46239">
    <property type="entry name" value="DNA REPAIR PROTEIN RAD51 HOMOLOG 3 RAD51C"/>
    <property type="match status" value="1"/>
</dbReference>
<dbReference type="VEuPathDB" id="TriTrypDB:Lsey_0015_0100"/>
<feature type="domain" description="RecA family profile 1" evidence="9">
    <location>
        <begin position="187"/>
        <end position="536"/>
    </location>
</feature>
<proteinExistence type="predicted"/>
<dbReference type="GO" id="GO:0033065">
    <property type="term" value="C:Rad51C-XRCC3 complex"/>
    <property type="evidence" value="ECO:0007669"/>
    <property type="project" value="TreeGrafter"/>
</dbReference>
<evidence type="ECO:0000313" key="11">
    <source>
        <dbReference type="Proteomes" id="UP000038009"/>
    </source>
</evidence>
<dbReference type="GO" id="GO:0033063">
    <property type="term" value="C:Rad51B-Rad51C-Rad51D-XRCC2 complex"/>
    <property type="evidence" value="ECO:0007669"/>
    <property type="project" value="TreeGrafter"/>
</dbReference>
<evidence type="ECO:0000256" key="1">
    <source>
        <dbReference type="ARBA" id="ARBA00004123"/>
    </source>
</evidence>
<dbReference type="GO" id="GO:0005657">
    <property type="term" value="C:replication fork"/>
    <property type="evidence" value="ECO:0007669"/>
    <property type="project" value="TreeGrafter"/>
</dbReference>
<name>A0A0N1PE01_LEPSE</name>
<dbReference type="EMBL" id="LJSK01000015">
    <property type="protein sequence ID" value="KPI89848.1"/>
    <property type="molecule type" value="Genomic_DNA"/>
</dbReference>
<evidence type="ECO:0000256" key="3">
    <source>
        <dbReference type="ARBA" id="ARBA00022763"/>
    </source>
</evidence>
<evidence type="ECO:0000313" key="10">
    <source>
        <dbReference type="EMBL" id="KPI89848.1"/>
    </source>
</evidence>
<dbReference type="Gene3D" id="3.40.50.300">
    <property type="entry name" value="P-loop containing nucleotide triphosphate hydrolases"/>
    <property type="match status" value="1"/>
</dbReference>
<evidence type="ECO:0000256" key="6">
    <source>
        <dbReference type="ARBA" id="ARBA00023242"/>
    </source>
</evidence>
<dbReference type="GO" id="GO:0008821">
    <property type="term" value="F:crossover junction DNA endonuclease activity"/>
    <property type="evidence" value="ECO:0007669"/>
    <property type="project" value="TreeGrafter"/>
</dbReference>
<keyword evidence="2" id="KW-0547">Nucleotide-binding</keyword>
<organism evidence="10 11">
    <name type="scientific">Leptomonas seymouri</name>
    <dbReference type="NCBI Taxonomy" id="5684"/>
    <lineage>
        <taxon>Eukaryota</taxon>
        <taxon>Discoba</taxon>
        <taxon>Euglenozoa</taxon>
        <taxon>Kinetoplastea</taxon>
        <taxon>Metakinetoplastina</taxon>
        <taxon>Trypanosomatida</taxon>
        <taxon>Trypanosomatidae</taxon>
        <taxon>Leishmaniinae</taxon>
        <taxon>Leptomonas</taxon>
    </lineage>
</organism>
<evidence type="ECO:0000256" key="7">
    <source>
        <dbReference type="ARBA" id="ARBA00040674"/>
    </source>
</evidence>
<dbReference type="Pfam" id="PF08423">
    <property type="entry name" value="Rad51"/>
    <property type="match status" value="1"/>
</dbReference>
<dbReference type="SUPFAM" id="SSF52540">
    <property type="entry name" value="P-loop containing nucleoside triphosphate hydrolases"/>
    <property type="match status" value="1"/>
</dbReference>
<keyword evidence="11" id="KW-1185">Reference proteome</keyword>
<evidence type="ECO:0000256" key="4">
    <source>
        <dbReference type="ARBA" id="ARBA00022840"/>
    </source>
</evidence>
<dbReference type="PROSITE" id="PS50162">
    <property type="entry name" value="RECA_2"/>
    <property type="match status" value="1"/>
</dbReference>
<keyword evidence="4" id="KW-0067">ATP-binding</keyword>
<dbReference type="InterPro" id="IPR027417">
    <property type="entry name" value="P-loop_NTPase"/>
</dbReference>
<dbReference type="InterPro" id="IPR052093">
    <property type="entry name" value="HR_Repair_Mediator"/>
</dbReference>
<keyword evidence="6" id="KW-0539">Nucleus</keyword>
<protein>
    <recommendedName>
        <fullName evidence="7">DNA repair protein RAD51 homolog 3</fullName>
    </recommendedName>
</protein>
<evidence type="ECO:0000259" key="9">
    <source>
        <dbReference type="PROSITE" id="PS50162"/>
    </source>
</evidence>
<comment type="subcellular location">
    <subcellularLocation>
        <location evidence="1">Nucleus</location>
    </subcellularLocation>
</comment>
<evidence type="ECO:0000256" key="8">
    <source>
        <dbReference type="SAM" id="MobiDB-lite"/>
    </source>
</evidence>
<evidence type="ECO:0000256" key="2">
    <source>
        <dbReference type="ARBA" id="ARBA00022741"/>
    </source>
</evidence>
<evidence type="ECO:0000256" key="5">
    <source>
        <dbReference type="ARBA" id="ARBA00023204"/>
    </source>
</evidence>